<feature type="signal peptide" evidence="7">
    <location>
        <begin position="1"/>
        <end position="29"/>
    </location>
</feature>
<evidence type="ECO:0000256" key="1">
    <source>
        <dbReference type="ARBA" id="ARBA00005791"/>
    </source>
</evidence>
<reference evidence="9 10" key="1">
    <citation type="journal article" date="2016" name="Nat. Commun.">
        <title>Thousands of microbial genomes shed light on interconnected biogeochemical processes in an aquifer system.</title>
        <authorList>
            <person name="Anantharaman K."/>
            <person name="Brown C.T."/>
            <person name="Hug L.A."/>
            <person name="Sharon I."/>
            <person name="Castelle C.J."/>
            <person name="Probst A.J."/>
            <person name="Thomas B.C."/>
            <person name="Singh A."/>
            <person name="Wilkins M.J."/>
            <person name="Karaoz U."/>
            <person name="Brodie E.L."/>
            <person name="Williams K.H."/>
            <person name="Hubbard S.S."/>
            <person name="Banfield J.F."/>
        </authorList>
    </citation>
    <scope>NUCLEOTIDE SEQUENCE [LARGE SCALE GENOMIC DNA]</scope>
</reference>
<gene>
    <name evidence="9" type="ORF">A3F54_00315</name>
</gene>
<feature type="region of interest" description="Disordered" evidence="6">
    <location>
        <begin position="219"/>
        <end position="252"/>
    </location>
</feature>
<organism evidence="9 10">
    <name type="scientific">Candidatus Kerfeldbacteria bacterium RIFCSPHIGHO2_12_FULL_48_17</name>
    <dbReference type="NCBI Taxonomy" id="1798542"/>
    <lineage>
        <taxon>Bacteria</taxon>
        <taxon>Candidatus Kerfeldiibacteriota</taxon>
    </lineage>
</organism>
<comment type="similarity">
    <text evidence="1">Belongs to the thioredoxin family. DsbA subfamily.</text>
</comment>
<accession>A0A1G2B1U1</accession>
<dbReference type="InterPro" id="IPR036249">
    <property type="entry name" value="Thioredoxin-like_sf"/>
</dbReference>
<dbReference type="Pfam" id="PF13462">
    <property type="entry name" value="Thioredoxin_4"/>
    <property type="match status" value="1"/>
</dbReference>
<keyword evidence="2 7" id="KW-0732">Signal</keyword>
<dbReference type="AlphaFoldDB" id="A0A1G2B1U1"/>
<dbReference type="PANTHER" id="PTHR13887">
    <property type="entry name" value="GLUTATHIONE S-TRANSFERASE KAPPA"/>
    <property type="match status" value="1"/>
</dbReference>
<dbReference type="EMBL" id="MHKD01000027">
    <property type="protein sequence ID" value="OGY82659.1"/>
    <property type="molecule type" value="Genomic_DNA"/>
</dbReference>
<comment type="caution">
    <text evidence="9">The sequence shown here is derived from an EMBL/GenBank/DDBJ whole genome shotgun (WGS) entry which is preliminary data.</text>
</comment>
<protein>
    <recommendedName>
        <fullName evidence="8">Thioredoxin domain-containing protein</fullName>
    </recommendedName>
</protein>
<evidence type="ECO:0000256" key="6">
    <source>
        <dbReference type="SAM" id="MobiDB-lite"/>
    </source>
</evidence>
<dbReference type="Gene3D" id="3.40.30.10">
    <property type="entry name" value="Glutaredoxin"/>
    <property type="match status" value="1"/>
</dbReference>
<dbReference type="PANTHER" id="PTHR13887:SF14">
    <property type="entry name" value="DISULFIDE BOND FORMATION PROTEIN D"/>
    <property type="match status" value="1"/>
</dbReference>
<sequence>MKKSYSLIGGACIVVVLLIAWAVSQKSTADDTDAVVPTLENISENDHVRGNADAKVVVVEYGDFQCPACGVYYPIMKQVQDDMGANVAFVFRNFPLSSIHPNAEIGSRAAEAAAEQGKFWEMHDILYEKQTEWSTGSDVRTILTGYAQTLGLDTGKFKTDLNSKKVKDKVNADRNSGTAAKVNATPTFFVNGVKIKNPQSAAEFEKLLQTKIDETGTTVAPVTNSNQSVNANTAAPTSTNKNTNTSQNVNGI</sequence>
<dbReference type="STRING" id="1798542.A3F54_00315"/>
<evidence type="ECO:0000313" key="9">
    <source>
        <dbReference type="EMBL" id="OGY82659.1"/>
    </source>
</evidence>
<evidence type="ECO:0000256" key="4">
    <source>
        <dbReference type="ARBA" id="ARBA00023157"/>
    </source>
</evidence>
<proteinExistence type="inferred from homology"/>
<evidence type="ECO:0000256" key="5">
    <source>
        <dbReference type="ARBA" id="ARBA00023284"/>
    </source>
</evidence>
<name>A0A1G2B1U1_9BACT</name>
<dbReference type="InterPro" id="IPR013766">
    <property type="entry name" value="Thioredoxin_domain"/>
</dbReference>
<keyword evidence="4" id="KW-1015">Disulfide bond</keyword>
<evidence type="ECO:0000259" key="8">
    <source>
        <dbReference type="PROSITE" id="PS51352"/>
    </source>
</evidence>
<evidence type="ECO:0000256" key="3">
    <source>
        <dbReference type="ARBA" id="ARBA00023002"/>
    </source>
</evidence>
<feature type="domain" description="Thioredoxin" evidence="8">
    <location>
        <begin position="17"/>
        <end position="213"/>
    </location>
</feature>
<evidence type="ECO:0000256" key="7">
    <source>
        <dbReference type="SAM" id="SignalP"/>
    </source>
</evidence>
<keyword evidence="5" id="KW-0676">Redox-active center</keyword>
<dbReference type="GO" id="GO:0016491">
    <property type="term" value="F:oxidoreductase activity"/>
    <property type="evidence" value="ECO:0007669"/>
    <property type="project" value="UniProtKB-KW"/>
</dbReference>
<dbReference type="PROSITE" id="PS51352">
    <property type="entry name" value="THIOREDOXIN_2"/>
    <property type="match status" value="1"/>
</dbReference>
<dbReference type="Proteomes" id="UP000176952">
    <property type="component" value="Unassembled WGS sequence"/>
</dbReference>
<dbReference type="SUPFAM" id="SSF52833">
    <property type="entry name" value="Thioredoxin-like"/>
    <property type="match status" value="1"/>
</dbReference>
<feature type="chain" id="PRO_5009581985" description="Thioredoxin domain-containing protein" evidence="7">
    <location>
        <begin position="30"/>
        <end position="252"/>
    </location>
</feature>
<dbReference type="InterPro" id="IPR012336">
    <property type="entry name" value="Thioredoxin-like_fold"/>
</dbReference>
<evidence type="ECO:0000256" key="2">
    <source>
        <dbReference type="ARBA" id="ARBA00022729"/>
    </source>
</evidence>
<keyword evidence="3" id="KW-0560">Oxidoreductase</keyword>
<feature type="compositionally biased region" description="Low complexity" evidence="6">
    <location>
        <begin position="228"/>
        <end position="252"/>
    </location>
</feature>
<evidence type="ECO:0000313" key="10">
    <source>
        <dbReference type="Proteomes" id="UP000176952"/>
    </source>
</evidence>